<feature type="domain" description="Quinolinate phosphoribosyl transferase C-terminal" evidence="6">
    <location>
        <begin position="112"/>
        <end position="272"/>
    </location>
</feature>
<dbReference type="InterPro" id="IPR027277">
    <property type="entry name" value="NadC/ModD"/>
</dbReference>
<dbReference type="InterPro" id="IPR006242">
    <property type="entry name" value="ModD"/>
</dbReference>
<dbReference type="CDD" id="cd01573">
    <property type="entry name" value="modD_like"/>
    <property type="match status" value="1"/>
</dbReference>
<dbReference type="PIRSF" id="PIRSF006250">
    <property type="entry name" value="NadC_ModD"/>
    <property type="match status" value="1"/>
</dbReference>
<dbReference type="GO" id="GO:0009435">
    <property type="term" value="P:NAD+ biosynthetic process"/>
    <property type="evidence" value="ECO:0007669"/>
    <property type="project" value="InterPro"/>
</dbReference>
<dbReference type="STRING" id="81479.RA876_02685"/>
<dbReference type="InterPro" id="IPR037128">
    <property type="entry name" value="Quinolinate_PRibosylTase_N_sf"/>
</dbReference>
<dbReference type="GO" id="GO:0034213">
    <property type="term" value="P:quinolinate catabolic process"/>
    <property type="evidence" value="ECO:0007669"/>
    <property type="project" value="TreeGrafter"/>
</dbReference>
<organism evidence="8 9">
    <name type="scientific">Rhodoferax antarcticus ANT.BR</name>
    <dbReference type="NCBI Taxonomy" id="1111071"/>
    <lineage>
        <taxon>Bacteria</taxon>
        <taxon>Pseudomonadati</taxon>
        <taxon>Pseudomonadota</taxon>
        <taxon>Betaproteobacteria</taxon>
        <taxon>Burkholderiales</taxon>
        <taxon>Comamonadaceae</taxon>
        <taxon>Rhodoferax</taxon>
    </lineage>
</organism>
<name>A0A1Q8YFS1_9BURK</name>
<evidence type="ECO:0000259" key="6">
    <source>
        <dbReference type="Pfam" id="PF01729"/>
    </source>
</evidence>
<keyword evidence="9" id="KW-1185">Reference proteome</keyword>
<dbReference type="Pfam" id="PF02749">
    <property type="entry name" value="QRPTase_N"/>
    <property type="match status" value="1"/>
</dbReference>
<protein>
    <recommendedName>
        <fullName evidence="2">Putative pyrophosphorylase ModD</fullName>
    </recommendedName>
</protein>
<dbReference type="GO" id="GO:0004514">
    <property type="term" value="F:nicotinate-nucleotide diphosphorylase (carboxylating) activity"/>
    <property type="evidence" value="ECO:0007669"/>
    <property type="project" value="InterPro"/>
</dbReference>
<dbReference type="InterPro" id="IPR013785">
    <property type="entry name" value="Aldolase_TIM"/>
</dbReference>
<dbReference type="AlphaFoldDB" id="A0A1Q8YFS1"/>
<evidence type="ECO:0000256" key="3">
    <source>
        <dbReference type="ARBA" id="ARBA00022676"/>
    </source>
</evidence>
<accession>A0A1Q8YFS1</accession>
<sequence>MLFYMPALNDSQLQALLQDDAPYGDLTTHSLGIDAQPAHIAFHARQAMTVCATEEACRLFELAGASATPVTPSGTSVQAGDLLLRACGAVTSLHRGWKVAQTLMEWASGLSTATANIVAAANGVSVACTRKNVPGAKALSAKAVRSGGAIMHRLGLSESILLFAEHRLFLSESPTDTITRLRRGQPEKKLAVEVADLAEALAWAQAGADVLQLEKFTPEAVAGLRLTLDSSGLLACPLLAAAGGIHADNAPAYVRAGADFLVTSSPYWAPPRDVQVVFRTVA</sequence>
<keyword evidence="3 5" id="KW-0328">Glycosyltransferase</keyword>
<dbReference type="PANTHER" id="PTHR32179:SF4">
    <property type="entry name" value="PYROPHOSPHORYLASE MODD-RELATED"/>
    <property type="match status" value="1"/>
</dbReference>
<dbReference type="GO" id="GO:0005737">
    <property type="term" value="C:cytoplasm"/>
    <property type="evidence" value="ECO:0007669"/>
    <property type="project" value="TreeGrafter"/>
</dbReference>
<proteinExistence type="inferred from homology"/>
<dbReference type="Gene3D" id="3.20.20.70">
    <property type="entry name" value="Aldolase class I"/>
    <property type="match status" value="1"/>
</dbReference>
<dbReference type="FunFam" id="3.20.20.70:FF:000030">
    <property type="entry name" value="Nicotinate-nucleotide pyrophosphorylase, carboxylating"/>
    <property type="match status" value="1"/>
</dbReference>
<keyword evidence="4 5" id="KW-0808">Transferase</keyword>
<dbReference type="Proteomes" id="UP000185911">
    <property type="component" value="Unassembled WGS sequence"/>
</dbReference>
<dbReference type="Pfam" id="PF01729">
    <property type="entry name" value="QRPTase_C"/>
    <property type="match status" value="1"/>
</dbReference>
<comment type="similarity">
    <text evidence="1 5">Belongs to the NadC/ModD family.</text>
</comment>
<evidence type="ECO:0000256" key="1">
    <source>
        <dbReference type="ARBA" id="ARBA00009400"/>
    </source>
</evidence>
<comment type="caution">
    <text evidence="8">The sequence shown here is derived from an EMBL/GenBank/DDBJ whole genome shotgun (WGS) entry which is preliminary data.</text>
</comment>
<dbReference type="SUPFAM" id="SSF54675">
    <property type="entry name" value="Nicotinate/Quinolinate PRTase N-terminal domain-like"/>
    <property type="match status" value="1"/>
</dbReference>
<dbReference type="InterPro" id="IPR022412">
    <property type="entry name" value="Quinolinate_PRibosylTrfase_N"/>
</dbReference>
<dbReference type="PANTHER" id="PTHR32179">
    <property type="entry name" value="NICOTINATE-NUCLEOTIDE PYROPHOSPHORYLASE [CARBOXYLATING]"/>
    <property type="match status" value="1"/>
</dbReference>
<dbReference type="NCBIfam" id="TIGR01334">
    <property type="entry name" value="modD"/>
    <property type="match status" value="1"/>
</dbReference>
<feature type="domain" description="Quinolinate phosphoribosyl transferase N-terminal" evidence="7">
    <location>
        <begin position="25"/>
        <end position="108"/>
    </location>
</feature>
<dbReference type="Gene3D" id="3.90.1170.20">
    <property type="entry name" value="Quinolinate phosphoribosyl transferase, N-terminal domain"/>
    <property type="match status" value="1"/>
</dbReference>
<evidence type="ECO:0000256" key="2">
    <source>
        <dbReference type="ARBA" id="ARBA00019205"/>
    </source>
</evidence>
<evidence type="ECO:0000256" key="4">
    <source>
        <dbReference type="ARBA" id="ARBA00022679"/>
    </source>
</evidence>
<evidence type="ECO:0000313" key="8">
    <source>
        <dbReference type="EMBL" id="OLP06898.1"/>
    </source>
</evidence>
<evidence type="ECO:0000313" key="9">
    <source>
        <dbReference type="Proteomes" id="UP000185911"/>
    </source>
</evidence>
<dbReference type="SUPFAM" id="SSF51690">
    <property type="entry name" value="Nicotinate/Quinolinate PRTase C-terminal domain-like"/>
    <property type="match status" value="1"/>
</dbReference>
<gene>
    <name evidence="8" type="ORF">BLL52_1644</name>
</gene>
<evidence type="ECO:0000259" key="7">
    <source>
        <dbReference type="Pfam" id="PF02749"/>
    </source>
</evidence>
<dbReference type="InterPro" id="IPR002638">
    <property type="entry name" value="Quinolinate_PRibosylTrfase_C"/>
</dbReference>
<evidence type="ECO:0000256" key="5">
    <source>
        <dbReference type="PIRNR" id="PIRNR006250"/>
    </source>
</evidence>
<reference evidence="8 9" key="1">
    <citation type="submission" date="2017-01" db="EMBL/GenBank/DDBJ databases">
        <title>Genome sequence of Rhodoferax antarcticus ANT.BR, a psychrophilic purple nonsulfur bacterium from an Antarctic microbial mat.</title>
        <authorList>
            <person name="Baker J."/>
            <person name="Riester C."/>
            <person name="Skinner B."/>
            <person name="Newell A."/>
            <person name="Swingley W."/>
            <person name="Madigan M."/>
            <person name="Jung D."/>
            <person name="Asao M."/>
            <person name="Chen M."/>
            <person name="Loughlin P."/>
            <person name="Pan H."/>
            <person name="Lin S."/>
            <person name="Li N."/>
            <person name="Shaw J."/>
            <person name="Prado M."/>
            <person name="Sherman C."/>
            <person name="Li X."/>
            <person name="Tang J."/>
            <person name="Blankenship R."/>
            <person name="Zhao T."/>
            <person name="Touchman J."/>
            <person name="Sattley M."/>
        </authorList>
    </citation>
    <scope>NUCLEOTIDE SEQUENCE [LARGE SCALE GENOMIC DNA]</scope>
    <source>
        <strain evidence="8 9">ANT.BR</strain>
    </source>
</reference>
<dbReference type="InterPro" id="IPR036068">
    <property type="entry name" value="Nicotinate_pribotase-like_C"/>
</dbReference>
<dbReference type="EMBL" id="MSYM01000011">
    <property type="protein sequence ID" value="OLP06898.1"/>
    <property type="molecule type" value="Genomic_DNA"/>
</dbReference>